<dbReference type="Gene3D" id="3.40.50.10140">
    <property type="entry name" value="Toll/interleukin-1 receptor homology (TIR) domain"/>
    <property type="match status" value="1"/>
</dbReference>
<dbReference type="Pfam" id="PF01582">
    <property type="entry name" value="TIR"/>
    <property type="match status" value="1"/>
</dbReference>
<evidence type="ECO:0000256" key="5">
    <source>
        <dbReference type="SAM" id="Phobius"/>
    </source>
</evidence>
<dbReference type="GO" id="GO:0007165">
    <property type="term" value="P:signal transduction"/>
    <property type="evidence" value="ECO:0007669"/>
    <property type="project" value="InterPro"/>
</dbReference>
<evidence type="ECO:0000256" key="2">
    <source>
        <dbReference type="ARBA" id="ARBA00022801"/>
    </source>
</evidence>
<gene>
    <name evidence="7" type="ORF">CRG98_040350</name>
</gene>
<dbReference type="EC" id="3.2.2.6" evidence="1"/>
<dbReference type="STRING" id="22663.A0A2I0I5L9"/>
<dbReference type="PANTHER" id="PTHR32009">
    <property type="entry name" value="TMV RESISTANCE PROTEIN N-LIKE"/>
    <property type="match status" value="1"/>
</dbReference>
<keyword evidence="5" id="KW-0472">Membrane</keyword>
<keyword evidence="5" id="KW-1133">Transmembrane helix</keyword>
<proteinExistence type="predicted"/>
<evidence type="ECO:0000313" key="7">
    <source>
        <dbReference type="EMBL" id="PKI39294.1"/>
    </source>
</evidence>
<sequence length="175" mass="20155">MASPDAGGRCEMLELVVCIALLIVLLKFLLSNGTRHPREFTDCQHNSSAGILVFQDSEDLHSGDEIVPKFKPGDHAVEDLHSHILQYASSKWCLREHSLIAKRYREKKQIVVPIFLDVTPDEFKNQTWNYNAELRQHARKYLRCVGEWRSALSELGRLKGSHITHITLHYIHIFI</sequence>
<dbReference type="GO" id="GO:0061809">
    <property type="term" value="F:NAD+ nucleosidase activity, cyclic ADP-ribose generating"/>
    <property type="evidence" value="ECO:0007669"/>
    <property type="project" value="UniProtKB-EC"/>
</dbReference>
<accession>A0A2I0I5L9</accession>
<feature type="domain" description="TIR" evidence="6">
    <location>
        <begin position="86"/>
        <end position="164"/>
    </location>
</feature>
<evidence type="ECO:0000313" key="8">
    <source>
        <dbReference type="Proteomes" id="UP000233551"/>
    </source>
</evidence>
<evidence type="ECO:0000256" key="3">
    <source>
        <dbReference type="ARBA" id="ARBA00023027"/>
    </source>
</evidence>
<comment type="caution">
    <text evidence="7">The sequence shown here is derived from an EMBL/GenBank/DDBJ whole genome shotgun (WGS) entry which is preliminary data.</text>
</comment>
<keyword evidence="3" id="KW-0520">NAD</keyword>
<organism evidence="7 8">
    <name type="scientific">Punica granatum</name>
    <name type="common">Pomegranate</name>
    <dbReference type="NCBI Taxonomy" id="22663"/>
    <lineage>
        <taxon>Eukaryota</taxon>
        <taxon>Viridiplantae</taxon>
        <taxon>Streptophyta</taxon>
        <taxon>Embryophyta</taxon>
        <taxon>Tracheophyta</taxon>
        <taxon>Spermatophyta</taxon>
        <taxon>Magnoliopsida</taxon>
        <taxon>eudicotyledons</taxon>
        <taxon>Gunneridae</taxon>
        <taxon>Pentapetalae</taxon>
        <taxon>rosids</taxon>
        <taxon>malvids</taxon>
        <taxon>Myrtales</taxon>
        <taxon>Lythraceae</taxon>
        <taxon>Punica</taxon>
    </lineage>
</organism>
<keyword evidence="5" id="KW-0812">Transmembrane</keyword>
<keyword evidence="2" id="KW-0378">Hydrolase</keyword>
<dbReference type="AlphaFoldDB" id="A0A2I0I5L9"/>
<protein>
    <recommendedName>
        <fullName evidence="1">ADP-ribosyl cyclase/cyclic ADP-ribose hydrolase</fullName>
        <ecNumber evidence="1">3.2.2.6</ecNumber>
    </recommendedName>
</protein>
<dbReference type="EMBL" id="PGOL01003834">
    <property type="protein sequence ID" value="PKI39294.1"/>
    <property type="molecule type" value="Genomic_DNA"/>
</dbReference>
<evidence type="ECO:0000259" key="6">
    <source>
        <dbReference type="Pfam" id="PF01582"/>
    </source>
</evidence>
<dbReference type="InterPro" id="IPR000157">
    <property type="entry name" value="TIR_dom"/>
</dbReference>
<evidence type="ECO:0000256" key="4">
    <source>
        <dbReference type="ARBA" id="ARBA00047304"/>
    </source>
</evidence>
<comment type="catalytic activity">
    <reaction evidence="4">
        <text>NAD(+) + H2O = ADP-D-ribose + nicotinamide + H(+)</text>
        <dbReference type="Rhea" id="RHEA:16301"/>
        <dbReference type="ChEBI" id="CHEBI:15377"/>
        <dbReference type="ChEBI" id="CHEBI:15378"/>
        <dbReference type="ChEBI" id="CHEBI:17154"/>
        <dbReference type="ChEBI" id="CHEBI:57540"/>
        <dbReference type="ChEBI" id="CHEBI:57967"/>
        <dbReference type="EC" id="3.2.2.6"/>
    </reaction>
    <physiologicalReaction direction="left-to-right" evidence="4">
        <dbReference type="Rhea" id="RHEA:16302"/>
    </physiologicalReaction>
</comment>
<dbReference type="Proteomes" id="UP000233551">
    <property type="component" value="Unassembled WGS sequence"/>
</dbReference>
<name>A0A2I0I5L9_PUNGR</name>
<dbReference type="SUPFAM" id="SSF52200">
    <property type="entry name" value="Toll/Interleukin receptor TIR domain"/>
    <property type="match status" value="1"/>
</dbReference>
<feature type="transmembrane region" description="Helical" evidence="5">
    <location>
        <begin position="12"/>
        <end position="30"/>
    </location>
</feature>
<dbReference type="InterPro" id="IPR035897">
    <property type="entry name" value="Toll_tir_struct_dom_sf"/>
</dbReference>
<evidence type="ECO:0000256" key="1">
    <source>
        <dbReference type="ARBA" id="ARBA00011982"/>
    </source>
</evidence>
<reference evidence="7 8" key="1">
    <citation type="submission" date="2017-11" db="EMBL/GenBank/DDBJ databases">
        <title>De-novo sequencing of pomegranate (Punica granatum L.) genome.</title>
        <authorList>
            <person name="Akparov Z."/>
            <person name="Amiraslanov A."/>
            <person name="Hajiyeva S."/>
            <person name="Abbasov M."/>
            <person name="Kaur K."/>
            <person name="Hamwieh A."/>
            <person name="Solovyev V."/>
            <person name="Salamov A."/>
            <person name="Braich B."/>
            <person name="Kosarev P."/>
            <person name="Mahmoud A."/>
            <person name="Hajiyev E."/>
            <person name="Babayeva S."/>
            <person name="Izzatullayeva V."/>
            <person name="Mammadov A."/>
            <person name="Mammadov A."/>
            <person name="Sharifova S."/>
            <person name="Ojaghi J."/>
            <person name="Eynullazada K."/>
            <person name="Bayramov B."/>
            <person name="Abdulazimova A."/>
            <person name="Shahmuradov I."/>
        </authorList>
    </citation>
    <scope>NUCLEOTIDE SEQUENCE [LARGE SCALE GENOMIC DNA]</scope>
    <source>
        <strain evidence="8">cv. AG2017</strain>
        <tissue evidence="7">Leaf</tissue>
    </source>
</reference>
<keyword evidence="8" id="KW-1185">Reference proteome</keyword>
<dbReference type="PANTHER" id="PTHR32009:SF39">
    <property type="entry name" value="TIR DOMAIN-CONTAINING PROTEIN"/>
    <property type="match status" value="1"/>
</dbReference>